<evidence type="ECO:0000313" key="7">
    <source>
        <dbReference type="EMBL" id="QKH84563.1"/>
    </source>
</evidence>
<dbReference type="EMBL" id="QSDG01000010">
    <property type="protein sequence ID" value="RGY68245.1"/>
    <property type="molecule type" value="Genomic_DNA"/>
</dbReference>
<dbReference type="Pfam" id="PF14730">
    <property type="entry name" value="DUF4468"/>
    <property type="match status" value="1"/>
</dbReference>
<evidence type="ECO:0000313" key="4">
    <source>
        <dbReference type="EMBL" id="MCZ2654274.1"/>
    </source>
</evidence>
<dbReference type="Proteomes" id="UP000266644">
    <property type="component" value="Unassembled WGS sequence"/>
</dbReference>
<dbReference type="AlphaFoldDB" id="A0A081U326"/>
<evidence type="ECO:0000313" key="3">
    <source>
        <dbReference type="EMBL" id="KFX75943.1"/>
    </source>
</evidence>
<dbReference type="EMBL" id="JAPTZU010000002">
    <property type="protein sequence ID" value="MCZ2687061.1"/>
    <property type="molecule type" value="Genomic_DNA"/>
</dbReference>
<accession>A0A081U326</accession>
<dbReference type="Gene3D" id="3.30.530.80">
    <property type="match status" value="1"/>
</dbReference>
<dbReference type="Proteomes" id="UP001075704">
    <property type="component" value="Unassembled WGS sequence"/>
</dbReference>
<reference evidence="3" key="1">
    <citation type="book" date="2014" name="THE 24TH EUROPEAN CONGRESS OF CLINICAL MICROBIOLOGY AND INFECTIOUS DISEASES" publisher="ECCMID 2014" city="Barcelona, Spain">
        <title>Identification of resistance genes in three multidrug-resistant Bacteroides fragilis isolates by whole genome sequencing.</title>
        <editorList>
            <person name="Unknown"/>
            <person name="A."/>
        </editorList>
        <authorList>
            <person name="Sydenham T.V."/>
            <person name="Hasman H."/>
            <person name="Wang M."/>
            <person name="Soki J."/>
            <person name="Nagy E."/>
            <person name="Justesen U.S."/>
        </authorList>
    </citation>
    <scope>NUCLEOTIDE SEQUENCE</scope>
    <source>
        <strain evidence="3">DCMOUH0018B</strain>
    </source>
</reference>
<evidence type="ECO:0000313" key="5">
    <source>
        <dbReference type="EMBL" id="MCZ2687061.1"/>
    </source>
</evidence>
<evidence type="ECO:0000313" key="13">
    <source>
        <dbReference type="Proteomes" id="UP000284614"/>
    </source>
</evidence>
<dbReference type="InterPro" id="IPR027823">
    <property type="entry name" value="DUF4468"/>
</dbReference>
<sequence>MNKLTQFFLVLFMICLPATLWADNDKDDDDSRYLAGAVPEVDGRVVFSREFSIPGMSQDEIYERMLKWLDGRMAQNKNNSRVVYKDQGVIAATGEEWLVFSSTALSLDRTWLTYQITVNCQPQKCTMEIEKIRYTYREKEKYTAEEWITDKFALNKTKTKLVRGLAKWRRKTVDFADNLFEEAAKALSQKPQEAAAAEAAPKKPAVVTAPKVVVIGGEKETEKVEKAATVTPAIPVTPPSTMPGYKEVAPDQVPANAIQMGAGRLVIAIGSDPFNMTMMTANAGGSIGKISGSPVVFSILSPDQPYEQLEKAETYSIRFYPTGQSEPSVILECQKLPAPTPMEGQPRTYAGKITKAFMK</sequence>
<feature type="signal peptide" evidence="1">
    <location>
        <begin position="1"/>
        <end position="22"/>
    </location>
</feature>
<feature type="domain" description="DUF4468" evidence="2">
    <location>
        <begin position="47"/>
        <end position="134"/>
    </location>
</feature>
<dbReference type="EMBL" id="CP054003">
    <property type="protein sequence ID" value="QKH84563.1"/>
    <property type="molecule type" value="Genomic_DNA"/>
</dbReference>
<organism evidence="8 14">
    <name type="scientific">Bacteroides fragilis</name>
    <dbReference type="NCBI Taxonomy" id="817"/>
    <lineage>
        <taxon>Bacteria</taxon>
        <taxon>Pseudomonadati</taxon>
        <taxon>Bacteroidota</taxon>
        <taxon>Bacteroidia</taxon>
        <taxon>Bacteroidales</taxon>
        <taxon>Bacteroidaceae</taxon>
        <taxon>Bacteroides</taxon>
    </lineage>
</organism>
<dbReference type="CDD" id="cd12190">
    <property type="entry name" value="Bacova_04320_like"/>
    <property type="match status" value="1"/>
</dbReference>
<dbReference type="Proteomes" id="UP000501467">
    <property type="component" value="Chromosome"/>
</dbReference>
<reference evidence="6 11" key="4">
    <citation type="submission" date="2019-03" db="EMBL/GenBank/DDBJ databases">
        <title>Complete genome assembly of MDR B. fragilis.</title>
        <authorList>
            <person name="Sydenham T.V."/>
            <person name="Hasman H."/>
            <person name="Justesen U.S."/>
        </authorList>
    </citation>
    <scope>NUCLEOTIDE SEQUENCE [LARGE SCALE GENOMIC DNA]</scope>
    <source>
        <strain evidence="6 11">DCMOUH0067B</strain>
    </source>
</reference>
<dbReference type="Proteomes" id="UP000028294">
    <property type="component" value="Chromosome"/>
</dbReference>
<dbReference type="PATRIC" id="fig|817.53.peg.823"/>
<evidence type="ECO:0000313" key="9">
    <source>
        <dbReference type="EMBL" id="RGY68245.1"/>
    </source>
</evidence>
<proteinExistence type="predicted"/>
<evidence type="ECO:0000313" key="11">
    <source>
        <dbReference type="Proteomes" id="UP000028294"/>
    </source>
</evidence>
<reference evidence="4" key="6">
    <citation type="submission" date="2022-12" db="EMBL/GenBank/DDBJ databases">
        <title>Development of a Multilocus Sequence Typing Scheme for Bacteroides fragilis Based on Whole Genome Sequencing Data and Clinical Application.</title>
        <authorList>
            <person name="Nielsen F.D."/>
            <person name="Justesen U.S."/>
        </authorList>
    </citation>
    <scope>NUCLEOTIDE SEQUENCE</scope>
    <source>
        <strain evidence="5">BF_AM_ODE_DK_2015_4</strain>
        <strain evidence="4">BF_BC_ODE_DK_2015_2</strain>
    </source>
</reference>
<name>A0A081U326_BACFG</name>
<dbReference type="EMBL" id="QRJE01000016">
    <property type="protein sequence ID" value="RHH11007.1"/>
    <property type="molecule type" value="Genomic_DNA"/>
</dbReference>
<evidence type="ECO:0000313" key="12">
    <source>
        <dbReference type="Proteomes" id="UP000266644"/>
    </source>
</evidence>
<evidence type="ECO:0000313" key="14">
    <source>
        <dbReference type="Proteomes" id="UP000286270"/>
    </source>
</evidence>
<dbReference type="EMBL" id="CP036553">
    <property type="protein sequence ID" value="QCQ36468.1"/>
    <property type="molecule type" value="Genomic_DNA"/>
</dbReference>
<reference evidence="3" key="2">
    <citation type="submission" date="2014-07" db="EMBL/GenBank/DDBJ databases">
        <title>Genetics and epidemiology of antimicrobial resistance in B. fragilis group.</title>
        <authorList>
            <person name="Sydenham T.V."/>
            <person name="Hasman H."/>
            <person name="Kemp M."/>
            <person name="Justesen U.S."/>
        </authorList>
    </citation>
    <scope>NUCLEOTIDE SEQUENCE [LARGE SCALE GENOMIC DNA]</scope>
    <source>
        <strain evidence="3">DCMOUH0018B</strain>
    </source>
</reference>
<evidence type="ECO:0000313" key="10">
    <source>
        <dbReference type="EMBL" id="RHH11007.1"/>
    </source>
</evidence>
<dbReference type="Proteomes" id="UP000284614">
    <property type="component" value="Unassembled WGS sequence"/>
</dbReference>
<dbReference type="EMBL" id="QRZH01000028">
    <property type="protein sequence ID" value="RGV47943.1"/>
    <property type="molecule type" value="Genomic_DNA"/>
</dbReference>
<evidence type="ECO:0000313" key="15">
    <source>
        <dbReference type="Proteomes" id="UP000501467"/>
    </source>
</evidence>
<evidence type="ECO:0000313" key="8">
    <source>
        <dbReference type="EMBL" id="RGV47943.1"/>
    </source>
</evidence>
<keyword evidence="1" id="KW-0732">Signal</keyword>
<evidence type="ECO:0000256" key="1">
    <source>
        <dbReference type="SAM" id="SignalP"/>
    </source>
</evidence>
<reference evidence="7 15" key="5">
    <citation type="submission" date="2020-05" db="EMBL/GenBank/DDBJ databases">
        <title>FDA dAtabase for Regulatory Grade micrObial Sequences (FDA-ARGOS): Supporting development and validation of Infectious Disease Dx tests.</title>
        <authorList>
            <person name="Bojja K."/>
            <person name="Kessler A."/>
            <person name="Tallon L."/>
            <person name="Sadzewicz L."/>
            <person name="Zhao X."/>
            <person name="Vavikolanu K."/>
            <person name="Mehta A."/>
            <person name="Aluvathingal J."/>
            <person name="Nadendla S."/>
            <person name="Myers T."/>
            <person name="Yan Y."/>
            <person name="Sichtig H."/>
        </authorList>
    </citation>
    <scope>NUCLEOTIDE SEQUENCE [LARGE SCALE GENOMIC DNA]</scope>
    <source>
        <strain evidence="7 15">FDAARGOS_763</strain>
    </source>
</reference>
<dbReference type="RefSeq" id="WP_005776117.1">
    <property type="nucleotide sequence ID" value="NZ_CABJEQ010000028.1"/>
</dbReference>
<dbReference type="Proteomes" id="UP001079672">
    <property type="component" value="Unassembled WGS sequence"/>
</dbReference>
<dbReference type="EMBL" id="JAPUAC010000005">
    <property type="protein sequence ID" value="MCZ2654274.1"/>
    <property type="molecule type" value="Genomic_DNA"/>
</dbReference>
<evidence type="ECO:0000259" key="2">
    <source>
        <dbReference type="Pfam" id="PF14730"/>
    </source>
</evidence>
<evidence type="ECO:0000313" key="6">
    <source>
        <dbReference type="EMBL" id="QCQ36468.1"/>
    </source>
</evidence>
<protein>
    <submittedName>
        <fullName evidence="8">DUF4468 domain-containing protein</fullName>
    </submittedName>
</protein>
<reference evidence="12 13" key="3">
    <citation type="submission" date="2018-08" db="EMBL/GenBank/DDBJ databases">
        <title>A genome reference for cultivated species of the human gut microbiota.</title>
        <authorList>
            <person name="Zou Y."/>
            <person name="Xue W."/>
            <person name="Luo G."/>
        </authorList>
    </citation>
    <scope>NUCLEOTIDE SEQUENCE [LARGE SCALE GENOMIC DNA]</scope>
    <source>
        <strain evidence="8 14">AF14-26</strain>
        <strain evidence="10 12">AM18-6</strain>
        <strain evidence="9 13">OF01-1</strain>
    </source>
</reference>
<dbReference type="GeneID" id="99670933"/>
<feature type="chain" id="PRO_5015028739" evidence="1">
    <location>
        <begin position="23"/>
        <end position="359"/>
    </location>
</feature>
<dbReference type="Proteomes" id="UP000286270">
    <property type="component" value="Unassembled WGS sequence"/>
</dbReference>
<dbReference type="EMBL" id="JMZZ02000041">
    <property type="protein sequence ID" value="KFX75943.1"/>
    <property type="molecule type" value="Genomic_DNA"/>
</dbReference>
<gene>
    <name evidence="10" type="ORF">DW228_11035</name>
    <name evidence="8" type="ORF">DWW08_21785</name>
    <name evidence="9" type="ORF">DXA27_12560</name>
    <name evidence="3" type="ORF">EE52_0203880</name>
    <name evidence="7" type="ORF">FOC69_09410</name>
    <name evidence="6" type="ORF">IA74_010270</name>
    <name evidence="4" type="ORF">O1422_08855</name>
    <name evidence="5" type="ORF">O1433_06075</name>
</gene>